<dbReference type="PANTHER" id="PTHR39601:SF1">
    <property type="entry name" value="CHORIOGENIN HMINOR"/>
    <property type="match status" value="1"/>
</dbReference>
<dbReference type="Proteomes" id="UP000054302">
    <property type="component" value="Unassembled WGS sequence"/>
</dbReference>
<evidence type="ECO:0000256" key="1">
    <source>
        <dbReference type="SAM" id="MobiDB-lite"/>
    </source>
</evidence>
<dbReference type="InterPro" id="IPR058317">
    <property type="entry name" value="DUF8004"/>
</dbReference>
<dbReference type="AlphaFoldDB" id="A0A0D1ZSH3"/>
<feature type="compositionally biased region" description="Polar residues" evidence="1">
    <location>
        <begin position="526"/>
        <end position="539"/>
    </location>
</feature>
<feature type="region of interest" description="Disordered" evidence="1">
    <location>
        <begin position="526"/>
        <end position="595"/>
    </location>
</feature>
<dbReference type="OrthoDB" id="4114825at2759"/>
<feature type="compositionally biased region" description="Low complexity" evidence="1">
    <location>
        <begin position="558"/>
        <end position="576"/>
    </location>
</feature>
<evidence type="ECO:0000313" key="3">
    <source>
        <dbReference type="EMBL" id="KIV89778.1"/>
    </source>
</evidence>
<dbReference type="HOGENOM" id="CLU_010761_2_0_1"/>
<evidence type="ECO:0000313" key="4">
    <source>
        <dbReference type="Proteomes" id="UP000054302"/>
    </source>
</evidence>
<feature type="compositionally biased region" description="Basic and acidic residues" evidence="1">
    <location>
        <begin position="642"/>
        <end position="657"/>
    </location>
</feature>
<dbReference type="GeneID" id="27325001"/>
<dbReference type="EMBL" id="KN847524">
    <property type="protein sequence ID" value="KIV89778.1"/>
    <property type="molecule type" value="Genomic_DNA"/>
</dbReference>
<evidence type="ECO:0000259" key="2">
    <source>
        <dbReference type="Pfam" id="PF26013"/>
    </source>
</evidence>
<feature type="region of interest" description="Disordered" evidence="1">
    <location>
        <begin position="368"/>
        <end position="388"/>
    </location>
</feature>
<organism evidence="3 4">
    <name type="scientific">Exophiala mesophila</name>
    <name type="common">Black yeast-like fungus</name>
    <dbReference type="NCBI Taxonomy" id="212818"/>
    <lineage>
        <taxon>Eukaryota</taxon>
        <taxon>Fungi</taxon>
        <taxon>Dikarya</taxon>
        <taxon>Ascomycota</taxon>
        <taxon>Pezizomycotina</taxon>
        <taxon>Eurotiomycetes</taxon>
        <taxon>Chaetothyriomycetidae</taxon>
        <taxon>Chaetothyriales</taxon>
        <taxon>Herpotrichiellaceae</taxon>
        <taxon>Exophiala</taxon>
    </lineage>
</organism>
<sequence>MKSSHSRTFRDSVRSAGLRRWDGKARITTDWINLFHEPELCWPTGNCLVYLRQPGQTSRAPAFRVHTNFLRLKGFDVLADRCVVRNSVQAASHCVLPNCPGCDSMTGFQELYLPAPRNAGVEEALDHLVTTRNFFAYLYDRPLVGRTLGQALIRLKERIDFYRRDSMTQNILEVVAYAGSQKYLDFRDCVDHAIAALYFAEKVHTKDLWIDSFAHCVGMAHDGLRSSLEYSALPPKTKILISRARQDMDQRFQRVTRALADFFETELSGSFLGLPHVAREHLERLRSFLRSSYTGQYGRWPPVRFEQPFVCQTIYATVLADFQKLYQYLVDPSSSTSLASYDVAQFGGVCTLQTIQAFDSKHGYEPLAQPQPLLPKPKDPNTAPTQKLQRRISWNPIHARKANKERRKCQEKDSLTAATNREVGLVDCPLVQKYAEFESHTIEDELENLSTTEGRKIRWLLVYAVLQVLNSIPQPAKQVRDTTDLVYSLCCHVPSRMPWEGPSNVEVTAPVPGTMLAPDLSYSHTNASTLSLKSPSQRTRPGKDRRNTLPANLPEALKSSLSIKSRPGSRSSSLRRFVTRRKPPTTDEAPTRRPPFREIYVEGYGNGIRKIDTELHAISSVADLPQCQERSPEPVTCPPNEQAHELDTNEVTSRDHCQSPPEMMRESSSASVRSKWSDKSASSGPDPKTPASDELCTLQEVLQQAGKGTANPAPAELAGKETNVTQLVRVVDPELTPNSLPGSVHFNSRTWDDVVVGQRQIKV</sequence>
<dbReference type="Pfam" id="PF26013">
    <property type="entry name" value="DUF8004"/>
    <property type="match status" value="1"/>
</dbReference>
<accession>A0A0D1ZSH3</accession>
<reference evidence="3 4" key="1">
    <citation type="submission" date="2015-01" db="EMBL/GenBank/DDBJ databases">
        <title>The Genome Sequence of Exophiala mesophila CBS40295.</title>
        <authorList>
            <consortium name="The Broad Institute Genomics Platform"/>
            <person name="Cuomo C."/>
            <person name="de Hoog S."/>
            <person name="Gorbushina A."/>
            <person name="Stielow B."/>
            <person name="Teixiera M."/>
            <person name="Abouelleil A."/>
            <person name="Chapman S.B."/>
            <person name="Priest M."/>
            <person name="Young S.K."/>
            <person name="Wortman J."/>
            <person name="Nusbaum C."/>
            <person name="Birren B."/>
        </authorList>
    </citation>
    <scope>NUCLEOTIDE SEQUENCE [LARGE SCALE GENOMIC DNA]</scope>
    <source>
        <strain evidence="3 4">CBS 40295</strain>
    </source>
</reference>
<dbReference type="PANTHER" id="PTHR39601">
    <property type="entry name" value="CHORIOGENIN HMINOR"/>
    <property type="match status" value="1"/>
</dbReference>
<dbReference type="VEuPathDB" id="FungiDB:PV10_07156"/>
<dbReference type="RefSeq" id="XP_016221352.1">
    <property type="nucleotide sequence ID" value="XM_016372020.1"/>
</dbReference>
<keyword evidence="4" id="KW-1185">Reference proteome</keyword>
<dbReference type="STRING" id="212818.A0A0D1ZSH3"/>
<feature type="compositionally biased region" description="Polar residues" evidence="1">
    <location>
        <begin position="666"/>
        <end position="683"/>
    </location>
</feature>
<gene>
    <name evidence="3" type="ORF">PV10_07156</name>
</gene>
<name>A0A0D1ZSH3_EXOME</name>
<dbReference type="OMA" id="PAWEQYA"/>
<protein>
    <recommendedName>
        <fullName evidence="2">DUF8004 domain-containing protein</fullName>
    </recommendedName>
</protein>
<proteinExistence type="predicted"/>
<feature type="domain" description="DUF8004" evidence="2">
    <location>
        <begin position="174"/>
        <end position="262"/>
    </location>
</feature>
<feature type="region of interest" description="Disordered" evidence="1">
    <location>
        <begin position="625"/>
        <end position="692"/>
    </location>
</feature>